<dbReference type="SUPFAM" id="SSF52518">
    <property type="entry name" value="Thiamin diphosphate-binding fold (THDP-binding)"/>
    <property type="match status" value="1"/>
</dbReference>
<evidence type="ECO:0000259" key="4">
    <source>
        <dbReference type="Pfam" id="PF00205"/>
    </source>
</evidence>
<dbReference type="GO" id="GO:0050695">
    <property type="term" value="F:benzoylformate decarboxylase activity"/>
    <property type="evidence" value="ECO:0007669"/>
    <property type="project" value="UniProtKB-EC"/>
</dbReference>
<dbReference type="Proteomes" id="UP000573729">
    <property type="component" value="Unassembled WGS sequence"/>
</dbReference>
<dbReference type="GO" id="GO:0009099">
    <property type="term" value="P:L-valine biosynthetic process"/>
    <property type="evidence" value="ECO:0007669"/>
    <property type="project" value="TreeGrafter"/>
</dbReference>
<comment type="cofactor">
    <cofactor evidence="1">
        <name>thiamine diphosphate</name>
        <dbReference type="ChEBI" id="CHEBI:58937"/>
    </cofactor>
</comment>
<evidence type="ECO:0000313" key="7">
    <source>
        <dbReference type="Proteomes" id="UP000573729"/>
    </source>
</evidence>
<evidence type="ECO:0000313" key="6">
    <source>
        <dbReference type="EMBL" id="MBB4665626.1"/>
    </source>
</evidence>
<dbReference type="Gene3D" id="3.40.50.970">
    <property type="match status" value="1"/>
</dbReference>
<dbReference type="Pfam" id="PF00205">
    <property type="entry name" value="TPP_enzyme_M"/>
    <property type="match status" value="1"/>
</dbReference>
<dbReference type="GO" id="GO:0050660">
    <property type="term" value="F:flavin adenine dinucleotide binding"/>
    <property type="evidence" value="ECO:0007669"/>
    <property type="project" value="TreeGrafter"/>
</dbReference>
<dbReference type="InterPro" id="IPR000399">
    <property type="entry name" value="TPP-bd_CS"/>
</dbReference>
<dbReference type="InterPro" id="IPR012000">
    <property type="entry name" value="Thiamin_PyroP_enz_cen_dom"/>
</dbReference>
<dbReference type="AlphaFoldDB" id="A0A7W7BPP3"/>
<dbReference type="Pfam" id="PF02775">
    <property type="entry name" value="TPP_enzyme_C"/>
    <property type="match status" value="1"/>
</dbReference>
<protein>
    <submittedName>
        <fullName evidence="6">Benzoylformate decarboxylase/acetolactate synthase-1/2/3 large subunit</fullName>
        <ecNumber evidence="6">2.2.1.6</ecNumber>
        <ecNumber evidence="6">4.1.1.7</ecNumber>
    </submittedName>
</protein>
<dbReference type="GO" id="GO:0009097">
    <property type="term" value="P:isoleucine biosynthetic process"/>
    <property type="evidence" value="ECO:0007669"/>
    <property type="project" value="TreeGrafter"/>
</dbReference>
<dbReference type="RefSeq" id="WP_139833214.1">
    <property type="nucleotide sequence ID" value="NZ_JACHMD010000001.1"/>
</dbReference>
<dbReference type="InterPro" id="IPR011766">
    <property type="entry name" value="TPP_enzyme_TPP-bd"/>
</dbReference>
<dbReference type="InterPro" id="IPR029035">
    <property type="entry name" value="DHS-like_NAD/FAD-binding_dom"/>
</dbReference>
<reference evidence="6 7" key="1">
    <citation type="submission" date="2020-08" db="EMBL/GenBank/DDBJ databases">
        <title>Sequencing the genomes of 1000 actinobacteria strains.</title>
        <authorList>
            <person name="Klenk H.-P."/>
        </authorList>
    </citation>
    <scope>NUCLEOTIDE SEQUENCE [LARGE SCALE GENOMIC DNA]</scope>
    <source>
        <strain evidence="6 7">DSM 24947</strain>
    </source>
</reference>
<keyword evidence="7" id="KW-1185">Reference proteome</keyword>
<dbReference type="CDD" id="cd02002">
    <property type="entry name" value="TPP_BFDC"/>
    <property type="match status" value="1"/>
</dbReference>
<evidence type="ECO:0000256" key="1">
    <source>
        <dbReference type="ARBA" id="ARBA00001964"/>
    </source>
</evidence>
<dbReference type="PANTHER" id="PTHR18968:SF13">
    <property type="entry name" value="ACETOLACTATE SYNTHASE CATALYTIC SUBUNIT, MITOCHONDRIAL"/>
    <property type="match status" value="1"/>
</dbReference>
<evidence type="ECO:0000256" key="2">
    <source>
        <dbReference type="ARBA" id="ARBA00007812"/>
    </source>
</evidence>
<dbReference type="Gene3D" id="3.40.50.1220">
    <property type="entry name" value="TPP-binding domain"/>
    <property type="match status" value="1"/>
</dbReference>
<organism evidence="6 7">
    <name type="scientific">Microbacterium marinum</name>
    <dbReference type="NCBI Taxonomy" id="421115"/>
    <lineage>
        <taxon>Bacteria</taxon>
        <taxon>Bacillati</taxon>
        <taxon>Actinomycetota</taxon>
        <taxon>Actinomycetes</taxon>
        <taxon>Micrococcales</taxon>
        <taxon>Microbacteriaceae</taxon>
        <taxon>Microbacterium</taxon>
    </lineage>
</organism>
<proteinExistence type="inferred from homology"/>
<dbReference type="GO" id="GO:0030976">
    <property type="term" value="F:thiamine pyrophosphate binding"/>
    <property type="evidence" value="ECO:0007669"/>
    <property type="project" value="InterPro"/>
</dbReference>
<keyword evidence="3" id="KW-0786">Thiamine pyrophosphate</keyword>
<sequence>MDFLEEEIEFTPGPVTEYLHEALDPDAVERLAQILRTAASPVIVVGTEVARYGAIAALERLSDLVDASVLGEIKGADLAFPNTNPRYVGKLTASSPALEGADVVVLLGAELTEGLAMPLPDFGDSLVVQVTVDPLALRRQYAGQVGILSHPGRLLDAVADRLAEGGAVPVSSGGRVRGLRERWEAGREALRSRLLGEADGAVSAAHIADLIHRLGGSETIVVNQCGSAEGFIDTLVDYGAPWTYFGLSGKASAQGWGAPAAVGIQMARPDRRVIAVLGDGGFMFNSTAIHTAAAYDVPVVYLVLDNGGWRDVATVTGAMGSSLGEPGAEDAMRWTFRPPIDHASYARSLGLKSWRASNPEELESAFAAAFAEDGPTLIQVASAMGDVRVFGQAFA</sequence>
<dbReference type="SUPFAM" id="SSF52467">
    <property type="entry name" value="DHS-like NAD/FAD-binding domain"/>
    <property type="match status" value="1"/>
</dbReference>
<dbReference type="EMBL" id="JACHMD010000001">
    <property type="protein sequence ID" value="MBB4665626.1"/>
    <property type="molecule type" value="Genomic_DNA"/>
</dbReference>
<evidence type="ECO:0000256" key="3">
    <source>
        <dbReference type="ARBA" id="ARBA00023052"/>
    </source>
</evidence>
<dbReference type="GO" id="GO:0000287">
    <property type="term" value="F:magnesium ion binding"/>
    <property type="evidence" value="ECO:0007669"/>
    <property type="project" value="InterPro"/>
</dbReference>
<feature type="domain" description="Thiamine pyrophosphate enzyme central" evidence="4">
    <location>
        <begin position="28"/>
        <end position="157"/>
    </location>
</feature>
<dbReference type="PANTHER" id="PTHR18968">
    <property type="entry name" value="THIAMINE PYROPHOSPHATE ENZYMES"/>
    <property type="match status" value="1"/>
</dbReference>
<dbReference type="PROSITE" id="PS00187">
    <property type="entry name" value="TPP_ENZYMES"/>
    <property type="match status" value="1"/>
</dbReference>
<comment type="similarity">
    <text evidence="2">Belongs to the TPP enzyme family.</text>
</comment>
<keyword evidence="6" id="KW-0808">Transferase</keyword>
<gene>
    <name evidence="6" type="ORF">BKA24_000335</name>
</gene>
<dbReference type="GO" id="GO:0005948">
    <property type="term" value="C:acetolactate synthase complex"/>
    <property type="evidence" value="ECO:0007669"/>
    <property type="project" value="TreeGrafter"/>
</dbReference>
<dbReference type="InterPro" id="IPR029061">
    <property type="entry name" value="THDP-binding"/>
</dbReference>
<dbReference type="InterPro" id="IPR045229">
    <property type="entry name" value="TPP_enz"/>
</dbReference>
<dbReference type="EC" id="2.2.1.6" evidence="6"/>
<accession>A0A7W7BPP3</accession>
<comment type="caution">
    <text evidence="6">The sequence shown here is derived from an EMBL/GenBank/DDBJ whole genome shotgun (WGS) entry which is preliminary data.</text>
</comment>
<feature type="domain" description="Thiamine pyrophosphate enzyme TPP-binding" evidence="5">
    <location>
        <begin position="226"/>
        <end position="380"/>
    </location>
</feature>
<evidence type="ECO:0000259" key="5">
    <source>
        <dbReference type="Pfam" id="PF02775"/>
    </source>
</evidence>
<keyword evidence="6" id="KW-0456">Lyase</keyword>
<name>A0A7W7BPP3_9MICO</name>
<dbReference type="EC" id="4.1.1.7" evidence="6"/>
<dbReference type="GO" id="GO:0003984">
    <property type="term" value="F:acetolactate synthase activity"/>
    <property type="evidence" value="ECO:0007669"/>
    <property type="project" value="UniProtKB-EC"/>
</dbReference>